<organism evidence="2 3">
    <name type="scientific">Actinomadura rudentiformis</name>
    <dbReference type="NCBI Taxonomy" id="359158"/>
    <lineage>
        <taxon>Bacteria</taxon>
        <taxon>Bacillati</taxon>
        <taxon>Actinomycetota</taxon>
        <taxon>Actinomycetes</taxon>
        <taxon>Streptosporangiales</taxon>
        <taxon>Thermomonosporaceae</taxon>
        <taxon>Actinomadura</taxon>
    </lineage>
</organism>
<dbReference type="EMBL" id="WBMT01000001">
    <property type="protein sequence ID" value="KAB2352658.1"/>
    <property type="molecule type" value="Genomic_DNA"/>
</dbReference>
<comment type="caution">
    <text evidence="2">The sequence shown here is derived from an EMBL/GenBank/DDBJ whole genome shotgun (WGS) entry which is preliminary data.</text>
</comment>
<dbReference type="AlphaFoldDB" id="A0A6H9Z5R7"/>
<keyword evidence="3" id="KW-1185">Reference proteome</keyword>
<evidence type="ECO:0000259" key="1">
    <source>
        <dbReference type="Pfam" id="PF06889"/>
    </source>
</evidence>
<protein>
    <submittedName>
        <fullName evidence="2">DUF1266 domain-containing protein</fullName>
    </submittedName>
</protein>
<reference evidence="2 3" key="1">
    <citation type="submission" date="2019-09" db="EMBL/GenBank/DDBJ databases">
        <title>Actinomadura physcomitrii sp. nov., a novel actinomycete isolated from moss [Physcomitrium sphaericum (Ludw) Fuernr].</title>
        <authorList>
            <person name="Zhuang X."/>
            <person name="Liu C."/>
        </authorList>
    </citation>
    <scope>NUCLEOTIDE SEQUENCE [LARGE SCALE GENOMIC DNA]</scope>
    <source>
        <strain evidence="2 3">HMC1</strain>
    </source>
</reference>
<dbReference type="RefSeq" id="WP_151557688.1">
    <property type="nucleotide sequence ID" value="NZ_WBMT01000001.1"/>
</dbReference>
<feature type="domain" description="DUF1266" evidence="1">
    <location>
        <begin position="236"/>
        <end position="423"/>
    </location>
</feature>
<sequence>MTYQAADNTGELLDRARKYERQGRFEDAAAAFAALAGTMEAGGDWVSAVAVRAREARALQGAGRTDEALQVLGRADQAAGGLPGDAAEARAVLDGQAAHVLAGAGRTAEAARRAWGAMSGFRALQDNKRADRAAVHAARLIVADAGARDAVGPLRDMLAQMPPAGDGYQQVAAILAEAERRPDRDYDILVTDHEAPTWGRLTAALAVGAHLAVGNGVAWNTITGTDRDPEHNRTLLSHDWGITDTASWREQMDRLLAAENCDPAIQIVLDRRAAGMTDPLAWHSAIAGWCQEKQVSVETTEELVQLARQIARYEERFRIDGLLPPEGRVDSVFGYDFGRAVNMARWGLNAGFCDTETAEDCVLRAGHYASKVYKSWEDYSAGYILGRMLRFDDGELGEWYDRSLTGHRILVEDPGSPWRKLAWG</sequence>
<dbReference type="InterPro" id="IPR009677">
    <property type="entry name" value="DUF1266"/>
</dbReference>
<evidence type="ECO:0000313" key="2">
    <source>
        <dbReference type="EMBL" id="KAB2352658.1"/>
    </source>
</evidence>
<dbReference type="OrthoDB" id="4322331at2"/>
<dbReference type="Proteomes" id="UP000468735">
    <property type="component" value="Unassembled WGS sequence"/>
</dbReference>
<evidence type="ECO:0000313" key="3">
    <source>
        <dbReference type="Proteomes" id="UP000468735"/>
    </source>
</evidence>
<dbReference type="Pfam" id="PF06889">
    <property type="entry name" value="DUF1266"/>
    <property type="match status" value="1"/>
</dbReference>
<name>A0A6H9Z5R7_9ACTN</name>
<gene>
    <name evidence="2" type="ORF">F8566_03155</name>
</gene>
<proteinExistence type="predicted"/>
<accession>A0A6H9Z5R7</accession>